<dbReference type="PANTHER" id="PTHR43727:SF2">
    <property type="entry name" value="GROUP IV DECARBOXYLASE"/>
    <property type="match status" value="1"/>
</dbReference>
<dbReference type="InterPro" id="IPR000183">
    <property type="entry name" value="Orn/DAP/Arg_de-COase"/>
</dbReference>
<keyword evidence="2" id="KW-0028">Amino-acid biosynthesis</keyword>
<evidence type="ECO:0000256" key="4">
    <source>
        <dbReference type="ARBA" id="ARBA00022898"/>
    </source>
</evidence>
<organism evidence="12">
    <name type="scientific">marine metagenome</name>
    <dbReference type="NCBI Taxonomy" id="408172"/>
    <lineage>
        <taxon>unclassified sequences</taxon>
        <taxon>metagenomes</taxon>
        <taxon>ecological metagenomes</taxon>
    </lineage>
</organism>
<dbReference type="InterPro" id="IPR009006">
    <property type="entry name" value="Ala_racemase/Decarboxylase_C"/>
</dbReference>
<feature type="domain" description="Orn/DAP/Arg decarboxylase 2 N-terminal" evidence="11">
    <location>
        <begin position="35"/>
        <end position="277"/>
    </location>
</feature>
<dbReference type="EC" id="4.1.1.20" evidence="10"/>
<dbReference type="GO" id="GO:0008836">
    <property type="term" value="F:diaminopimelate decarboxylase activity"/>
    <property type="evidence" value="ECO:0007669"/>
    <property type="project" value="UniProtKB-EC"/>
</dbReference>
<comment type="catalytic activity">
    <reaction evidence="7">
        <text>meso-2,6-diaminopimelate + H(+) = L-lysine + CO2</text>
        <dbReference type="Rhea" id="RHEA:15101"/>
        <dbReference type="ChEBI" id="CHEBI:15378"/>
        <dbReference type="ChEBI" id="CHEBI:16526"/>
        <dbReference type="ChEBI" id="CHEBI:32551"/>
        <dbReference type="ChEBI" id="CHEBI:57791"/>
        <dbReference type="EC" id="4.1.1.20"/>
    </reaction>
</comment>
<evidence type="ECO:0000256" key="7">
    <source>
        <dbReference type="ARBA" id="ARBA00050464"/>
    </source>
</evidence>
<dbReference type="Gene3D" id="3.20.20.10">
    <property type="entry name" value="Alanine racemase"/>
    <property type="match status" value="1"/>
</dbReference>
<dbReference type="Gene3D" id="2.40.37.10">
    <property type="entry name" value="Lyase, Ornithine Decarboxylase, Chain A, domain 1"/>
    <property type="match status" value="1"/>
</dbReference>
<evidence type="ECO:0000256" key="5">
    <source>
        <dbReference type="ARBA" id="ARBA00023154"/>
    </source>
</evidence>
<evidence type="ECO:0000256" key="3">
    <source>
        <dbReference type="ARBA" id="ARBA00022793"/>
    </source>
</evidence>
<evidence type="ECO:0000256" key="2">
    <source>
        <dbReference type="ARBA" id="ARBA00022605"/>
    </source>
</evidence>
<dbReference type="AlphaFoldDB" id="A0A382GR49"/>
<dbReference type="InterPro" id="IPR002986">
    <property type="entry name" value="DAP_deCOOHase_LysA"/>
</dbReference>
<sequence length="417" mass="45723">MNTFSFQNNALFAESIPVMDLMAQYGSPLYIYSRTEIEQNWQQFDAAFGEHPHLICYAVKANSNLAVLNVLASLGSGFDIVSIGELERVVAAGGMPSRCVFSGVAKSKAEIQKALEIGIYCFNVESEGELERIQSVAQAIGVVASISIRVNPDVDAKTHPYISTGLKESKFGVDADTALSLYHMADQSEYLKICGLDYHIGSQISDVLPFIEALDKALELISRLQSDGIKVSHLDLGGGIGISYKDEQTINISDYIQSVLSRAGDLKILLEPGRAIVGNAGIFVTQVEYLKRNSIKSFAIVDGAMNDLMRPSLYDAYHKAVVVKESPNGIESTWDLVGPVCETGDFLAKDRELKLNQGDYIAIMSAGAYGFALSSNYNTRPRVAEVMVAGNRHALVRRREEVKSLFENEFFLDEETD</sequence>
<reference evidence="12" key="1">
    <citation type="submission" date="2018-05" db="EMBL/GenBank/DDBJ databases">
        <authorList>
            <person name="Lanie J.A."/>
            <person name="Ng W.-L."/>
            <person name="Kazmierczak K.M."/>
            <person name="Andrzejewski T.M."/>
            <person name="Davidsen T.M."/>
            <person name="Wayne K.J."/>
            <person name="Tettelin H."/>
            <person name="Glass J.I."/>
            <person name="Rusch D."/>
            <person name="Podicherti R."/>
            <person name="Tsui H.-C.T."/>
            <person name="Winkler M.E."/>
        </authorList>
    </citation>
    <scope>NUCLEOTIDE SEQUENCE</scope>
</reference>
<comment type="similarity">
    <text evidence="9">Belongs to the Orn/Lys/Arg decarboxylase class-II family. LysA subfamily.</text>
</comment>
<evidence type="ECO:0000256" key="10">
    <source>
        <dbReference type="ARBA" id="ARBA00066427"/>
    </source>
</evidence>
<keyword evidence="6" id="KW-0456">Lyase</keyword>
<dbReference type="PRINTS" id="PR01179">
    <property type="entry name" value="ODADCRBXLASE"/>
</dbReference>
<accession>A0A382GR49</accession>
<dbReference type="PROSITE" id="PS00878">
    <property type="entry name" value="ODR_DC_2_1"/>
    <property type="match status" value="1"/>
</dbReference>
<proteinExistence type="inferred from homology"/>
<evidence type="ECO:0000256" key="8">
    <source>
        <dbReference type="ARBA" id="ARBA00060643"/>
    </source>
</evidence>
<evidence type="ECO:0000259" key="11">
    <source>
        <dbReference type="Pfam" id="PF02784"/>
    </source>
</evidence>
<dbReference type="FunFam" id="3.20.20.10:FF:000003">
    <property type="entry name" value="Diaminopimelate decarboxylase"/>
    <property type="match status" value="1"/>
</dbReference>
<dbReference type="Pfam" id="PF02784">
    <property type="entry name" value="Orn_Arg_deC_N"/>
    <property type="match status" value="1"/>
</dbReference>
<dbReference type="NCBIfam" id="TIGR01048">
    <property type="entry name" value="lysA"/>
    <property type="match status" value="1"/>
</dbReference>
<dbReference type="EMBL" id="UINC01056737">
    <property type="protein sequence ID" value="SVB77127.1"/>
    <property type="molecule type" value="Genomic_DNA"/>
</dbReference>
<dbReference type="SUPFAM" id="SSF51419">
    <property type="entry name" value="PLP-binding barrel"/>
    <property type="match status" value="1"/>
</dbReference>
<dbReference type="PRINTS" id="PR01181">
    <property type="entry name" value="DAPDCRBXLASE"/>
</dbReference>
<dbReference type="PANTHER" id="PTHR43727">
    <property type="entry name" value="DIAMINOPIMELATE DECARBOXYLASE"/>
    <property type="match status" value="1"/>
</dbReference>
<dbReference type="HAMAP" id="MF_02120">
    <property type="entry name" value="LysA"/>
    <property type="match status" value="1"/>
</dbReference>
<protein>
    <recommendedName>
        <fullName evidence="10">diaminopimelate decarboxylase</fullName>
        <ecNumber evidence="10">4.1.1.20</ecNumber>
    </recommendedName>
</protein>
<keyword evidence="5" id="KW-0457">Lysine biosynthesis</keyword>
<dbReference type="CDD" id="cd06828">
    <property type="entry name" value="PLPDE_III_DapDC"/>
    <property type="match status" value="1"/>
</dbReference>
<keyword evidence="4" id="KW-0663">Pyridoxal phosphate</keyword>
<evidence type="ECO:0000313" key="12">
    <source>
        <dbReference type="EMBL" id="SVB77127.1"/>
    </source>
</evidence>
<dbReference type="SUPFAM" id="SSF50621">
    <property type="entry name" value="Alanine racemase C-terminal domain-like"/>
    <property type="match status" value="1"/>
</dbReference>
<dbReference type="GO" id="GO:0009089">
    <property type="term" value="P:lysine biosynthetic process via diaminopimelate"/>
    <property type="evidence" value="ECO:0007669"/>
    <property type="project" value="InterPro"/>
</dbReference>
<evidence type="ECO:0000256" key="6">
    <source>
        <dbReference type="ARBA" id="ARBA00023239"/>
    </source>
</evidence>
<evidence type="ECO:0000256" key="9">
    <source>
        <dbReference type="ARBA" id="ARBA00060983"/>
    </source>
</evidence>
<dbReference type="InterPro" id="IPR022644">
    <property type="entry name" value="De-COase2_N"/>
</dbReference>
<dbReference type="InterPro" id="IPR029066">
    <property type="entry name" value="PLP-binding_barrel"/>
</dbReference>
<evidence type="ECO:0000256" key="1">
    <source>
        <dbReference type="ARBA" id="ARBA00001933"/>
    </source>
</evidence>
<comment type="pathway">
    <text evidence="8">Amino-acid biosynthesis; L-lysine biosynthesis via DAP pathway; L-lysine from DL-2,6-diaminopimelate: step 1/1.</text>
</comment>
<dbReference type="InterPro" id="IPR022653">
    <property type="entry name" value="De-COase2_pyr-phos_BS"/>
</dbReference>
<comment type="cofactor">
    <cofactor evidence="1">
        <name>pyridoxal 5'-phosphate</name>
        <dbReference type="ChEBI" id="CHEBI:597326"/>
    </cofactor>
</comment>
<gene>
    <name evidence="12" type="ORF">METZ01_LOCUS229981</name>
</gene>
<name>A0A382GR49_9ZZZZ</name>
<dbReference type="FunFam" id="2.40.37.10:FF:000003">
    <property type="entry name" value="Diaminopimelate decarboxylase"/>
    <property type="match status" value="1"/>
</dbReference>
<keyword evidence="3" id="KW-0210">Decarboxylase</keyword>